<name>A0A9Q0X5J2_9SAUR</name>
<feature type="region of interest" description="Disordered" evidence="1">
    <location>
        <begin position="61"/>
        <end position="85"/>
    </location>
</feature>
<evidence type="ECO:0000256" key="1">
    <source>
        <dbReference type="SAM" id="MobiDB-lite"/>
    </source>
</evidence>
<comment type="caution">
    <text evidence="2">The sequence shown here is derived from an EMBL/GenBank/DDBJ whole genome shotgun (WGS) entry which is preliminary data.</text>
</comment>
<organism evidence="2 3">
    <name type="scientific">Phrynocephalus forsythii</name>
    <dbReference type="NCBI Taxonomy" id="171643"/>
    <lineage>
        <taxon>Eukaryota</taxon>
        <taxon>Metazoa</taxon>
        <taxon>Chordata</taxon>
        <taxon>Craniata</taxon>
        <taxon>Vertebrata</taxon>
        <taxon>Euteleostomi</taxon>
        <taxon>Lepidosauria</taxon>
        <taxon>Squamata</taxon>
        <taxon>Bifurcata</taxon>
        <taxon>Unidentata</taxon>
        <taxon>Episquamata</taxon>
        <taxon>Toxicofera</taxon>
        <taxon>Iguania</taxon>
        <taxon>Acrodonta</taxon>
        <taxon>Agamidae</taxon>
        <taxon>Agaminae</taxon>
        <taxon>Phrynocephalus</taxon>
    </lineage>
</organism>
<feature type="region of interest" description="Disordered" evidence="1">
    <location>
        <begin position="131"/>
        <end position="164"/>
    </location>
</feature>
<dbReference type="EMBL" id="JAPFRF010000024">
    <property type="protein sequence ID" value="KAJ7303273.1"/>
    <property type="molecule type" value="Genomic_DNA"/>
</dbReference>
<accession>A0A9Q0X5J2</accession>
<protein>
    <submittedName>
        <fullName evidence="2">Uncharacterized protein</fullName>
    </submittedName>
</protein>
<dbReference type="Proteomes" id="UP001142489">
    <property type="component" value="Unassembled WGS sequence"/>
</dbReference>
<gene>
    <name evidence="2" type="ORF">JRQ81_012212</name>
</gene>
<dbReference type="OrthoDB" id="654211at2759"/>
<feature type="compositionally biased region" description="Basic and acidic residues" evidence="1">
    <location>
        <begin position="146"/>
        <end position="155"/>
    </location>
</feature>
<feature type="region of interest" description="Disordered" evidence="1">
    <location>
        <begin position="238"/>
        <end position="259"/>
    </location>
</feature>
<keyword evidence="3" id="KW-1185">Reference proteome</keyword>
<evidence type="ECO:0000313" key="2">
    <source>
        <dbReference type="EMBL" id="KAJ7303273.1"/>
    </source>
</evidence>
<feature type="region of interest" description="Disordered" evidence="1">
    <location>
        <begin position="206"/>
        <end position="226"/>
    </location>
</feature>
<reference evidence="2" key="1">
    <citation type="journal article" date="2023" name="DNA Res.">
        <title>Chromosome-level genome assembly of Phrynocephalus forsythii using third-generation DNA sequencing and Hi-C analysis.</title>
        <authorList>
            <person name="Qi Y."/>
            <person name="Zhao W."/>
            <person name="Zhao Y."/>
            <person name="Niu C."/>
            <person name="Cao S."/>
            <person name="Zhang Y."/>
        </authorList>
    </citation>
    <scope>NUCLEOTIDE SEQUENCE</scope>
    <source>
        <tissue evidence="2">Muscle</tissue>
    </source>
</reference>
<evidence type="ECO:0000313" key="3">
    <source>
        <dbReference type="Proteomes" id="UP001142489"/>
    </source>
</evidence>
<sequence length="259" mass="28164">MPDKGSQESNFSKAFDQQLEHLLLGVGGAAVANGSLLTFWARERTMEAGLRDGSSLGLLKAEREKATGEPSLAAPEAEEGRRQEAHLACTEDVRDFWGKAVAGEVTREPRKGLQQHRWESQLQDFLKALDPSRAEGRGPQLAGGEKLSRTEKLDPENPEELEPRWMLPGRLDRSAALCSDPEELPEVLYGNCLEGEAGKFINSQGTYEDLDESGLPPAATALPGAERDDYACRVASTGDLSLRGSGADSKKDPRSRLSF</sequence>
<dbReference type="AlphaFoldDB" id="A0A9Q0X5J2"/>
<feature type="compositionally biased region" description="Basic and acidic residues" evidence="1">
    <location>
        <begin position="248"/>
        <end position="259"/>
    </location>
</feature>
<feature type="compositionally biased region" description="Low complexity" evidence="1">
    <location>
        <begin position="214"/>
        <end position="224"/>
    </location>
</feature>
<proteinExistence type="predicted"/>